<evidence type="ECO:0000256" key="3">
    <source>
        <dbReference type="ARBA" id="ARBA00008319"/>
    </source>
</evidence>
<evidence type="ECO:0000256" key="1">
    <source>
        <dbReference type="ARBA" id="ARBA00001936"/>
    </source>
</evidence>
<evidence type="ECO:0000256" key="4">
    <source>
        <dbReference type="ARBA" id="ARBA00011738"/>
    </source>
</evidence>
<dbReference type="FunFam" id="3.40.718.10:FF:000006">
    <property type="entry name" value="3-isopropylmalate dehydrogenase"/>
    <property type="match status" value="1"/>
</dbReference>
<dbReference type="Gene3D" id="3.40.718.10">
    <property type="entry name" value="Isopropylmalate Dehydrogenase"/>
    <property type="match status" value="1"/>
</dbReference>
<dbReference type="PANTHER" id="PTHR43275:SF1">
    <property type="entry name" value="D-MALATE DEHYDROGENASE [DECARBOXYLATING]"/>
    <property type="match status" value="1"/>
</dbReference>
<evidence type="ECO:0000256" key="16">
    <source>
        <dbReference type="ARBA" id="ARBA00049301"/>
    </source>
</evidence>
<dbReference type="SMART" id="SM01329">
    <property type="entry name" value="Iso_dh"/>
    <property type="match status" value="1"/>
</dbReference>
<dbReference type="InParanoid" id="A0A6C2YWB8"/>
<organism evidence="18">
    <name type="scientific">Tuwongella immobilis</name>
    <dbReference type="NCBI Taxonomy" id="692036"/>
    <lineage>
        <taxon>Bacteria</taxon>
        <taxon>Pseudomonadati</taxon>
        <taxon>Planctomycetota</taxon>
        <taxon>Planctomycetia</taxon>
        <taxon>Gemmatales</taxon>
        <taxon>Gemmataceae</taxon>
        <taxon>Tuwongella</taxon>
    </lineage>
</organism>
<evidence type="ECO:0000256" key="5">
    <source>
        <dbReference type="ARBA" id="ARBA00013101"/>
    </source>
</evidence>
<name>A0A6C2YWB8_9BACT</name>
<evidence type="ECO:0000256" key="11">
    <source>
        <dbReference type="ARBA" id="ARBA00023002"/>
    </source>
</evidence>
<dbReference type="Proteomes" id="UP000464378">
    <property type="component" value="Chromosome"/>
</dbReference>
<dbReference type="InterPro" id="IPR050501">
    <property type="entry name" value="ICDH/IPMDH"/>
</dbReference>
<dbReference type="GO" id="GO:0003862">
    <property type="term" value="F:3-isopropylmalate dehydrogenase activity"/>
    <property type="evidence" value="ECO:0007669"/>
    <property type="project" value="UniProtKB-EC"/>
</dbReference>
<dbReference type="PANTHER" id="PTHR43275">
    <property type="entry name" value="D-MALATE DEHYDROGENASE [DECARBOXYLATING]"/>
    <property type="match status" value="1"/>
</dbReference>
<evidence type="ECO:0000256" key="15">
    <source>
        <dbReference type="ARBA" id="ARBA00033138"/>
    </source>
</evidence>
<comment type="cofactor">
    <cofactor evidence="2">
        <name>Mg(2+)</name>
        <dbReference type="ChEBI" id="CHEBI:18420"/>
    </cofactor>
</comment>
<dbReference type="NCBIfam" id="NF002898">
    <property type="entry name" value="PRK03437.1"/>
    <property type="match status" value="1"/>
</dbReference>
<accession>A0A6C2YWB8</accession>
<evidence type="ECO:0000256" key="7">
    <source>
        <dbReference type="ARBA" id="ARBA00022430"/>
    </source>
</evidence>
<dbReference type="EC" id="1.1.1.85" evidence="5"/>
<dbReference type="EMBL" id="LR586016">
    <property type="protein sequence ID" value="VIP05691.1"/>
    <property type="molecule type" value="Genomic_DNA"/>
</dbReference>
<protein>
    <recommendedName>
        <fullName evidence="15">3-IPM-DH</fullName>
        <ecNumber evidence="6">1.1.1.83</ecNumber>
        <ecNumber evidence="5">1.1.1.85</ecNumber>
    </recommendedName>
</protein>
<dbReference type="Pfam" id="PF00180">
    <property type="entry name" value="Iso_dh"/>
    <property type="match status" value="1"/>
</dbReference>
<evidence type="ECO:0000256" key="13">
    <source>
        <dbReference type="ARBA" id="ARBA00023211"/>
    </source>
</evidence>
<evidence type="ECO:0000256" key="10">
    <source>
        <dbReference type="ARBA" id="ARBA00022842"/>
    </source>
</evidence>
<reference evidence="18" key="1">
    <citation type="submission" date="2019-04" db="EMBL/GenBank/DDBJ databases">
        <authorList>
            <consortium name="Science for Life Laboratories"/>
        </authorList>
    </citation>
    <scope>NUCLEOTIDE SEQUENCE</scope>
    <source>
        <strain evidence="18">MBLW1</strain>
    </source>
</reference>
<keyword evidence="11" id="KW-0560">Oxidoreductase</keyword>
<dbReference type="GO" id="GO:0009098">
    <property type="term" value="P:L-leucine biosynthetic process"/>
    <property type="evidence" value="ECO:0007669"/>
    <property type="project" value="UniProtKB-KW"/>
</dbReference>
<comment type="cofactor">
    <cofactor evidence="1">
        <name>Mn(2+)</name>
        <dbReference type="ChEBI" id="CHEBI:29035"/>
    </cofactor>
</comment>
<evidence type="ECO:0000256" key="14">
    <source>
        <dbReference type="ARBA" id="ARBA00023304"/>
    </source>
</evidence>
<dbReference type="PROSITE" id="PS00470">
    <property type="entry name" value="IDH_IMDH"/>
    <property type="match status" value="1"/>
</dbReference>
<evidence type="ECO:0000259" key="17">
    <source>
        <dbReference type="SMART" id="SM01329"/>
    </source>
</evidence>
<comment type="catalytic activity">
    <reaction evidence="16">
        <text>(R)-malate + NAD(+) = pyruvate + CO2 + NADH</text>
        <dbReference type="Rhea" id="RHEA:18365"/>
        <dbReference type="ChEBI" id="CHEBI:15361"/>
        <dbReference type="ChEBI" id="CHEBI:15588"/>
        <dbReference type="ChEBI" id="CHEBI:16526"/>
        <dbReference type="ChEBI" id="CHEBI:57540"/>
        <dbReference type="ChEBI" id="CHEBI:57945"/>
        <dbReference type="EC" id="1.1.1.83"/>
    </reaction>
</comment>
<dbReference type="InterPro" id="IPR024084">
    <property type="entry name" value="IsoPropMal-DH-like_dom"/>
</dbReference>
<sequence length="353" mass="37550">MATSRIAVIAGDGIGPEVIEPAIQVVDAVIRKFGGGTLEWNRLPWSSAYYKQTGHIVPSDGWETLAKHDAILLGAVGSPDVPETVTVHGLLLPMRRKFDQYVNLRPAYLYDGVPSPLKNKAPGSIDMIVYRENTEGEYAPVGGRLYEGTAADIAIQTAVFTRRGCERIIRAAFEAARKRPRKKLTSITKSNALPFGMVLWDDVFNSVKKEYPDVQAGSLLVDAAAMDFVRKPEVFDVVVASNLFGDILTDLSAMVTGSVGLASSANINPERTFPSMFEPVHGSAPDIAGKGIANPLAAILSTALMLDHLTMTAAADAIRAAVAAVLKEGKVMSPDLGGTASTTQVAEAVMAAI</sequence>
<dbReference type="AlphaFoldDB" id="A0A6C2YWB8"/>
<keyword evidence="13" id="KW-0464">Manganese</keyword>
<dbReference type="GO" id="GO:0000287">
    <property type="term" value="F:magnesium ion binding"/>
    <property type="evidence" value="ECO:0007669"/>
    <property type="project" value="InterPro"/>
</dbReference>
<evidence type="ECO:0000256" key="6">
    <source>
        <dbReference type="ARBA" id="ARBA00013126"/>
    </source>
</evidence>
<keyword evidence="8" id="KW-0028">Amino-acid biosynthesis</keyword>
<evidence type="ECO:0000256" key="8">
    <source>
        <dbReference type="ARBA" id="ARBA00022605"/>
    </source>
</evidence>
<comment type="subunit">
    <text evidence="4">Homodimer.</text>
</comment>
<dbReference type="SUPFAM" id="SSF53659">
    <property type="entry name" value="Isocitrate/Isopropylmalate dehydrogenase-like"/>
    <property type="match status" value="1"/>
</dbReference>
<evidence type="ECO:0000256" key="2">
    <source>
        <dbReference type="ARBA" id="ARBA00001946"/>
    </source>
</evidence>
<dbReference type="GO" id="GO:0046553">
    <property type="term" value="F:D-malate dehydrogenase (decarboxylating) (NAD+) activity"/>
    <property type="evidence" value="ECO:0007669"/>
    <property type="project" value="UniProtKB-EC"/>
</dbReference>
<dbReference type="InterPro" id="IPR019818">
    <property type="entry name" value="IsoCit/isopropylmalate_DH_CS"/>
</dbReference>
<dbReference type="NCBIfam" id="TIGR02089">
    <property type="entry name" value="TTC"/>
    <property type="match status" value="1"/>
</dbReference>
<dbReference type="InterPro" id="IPR011829">
    <property type="entry name" value="TTC_DH"/>
</dbReference>
<keyword evidence="7" id="KW-0432">Leucine biosynthesis</keyword>
<dbReference type="EC" id="1.1.1.83" evidence="6"/>
<gene>
    <name evidence="18" type="ORF">GMBLW1_35020</name>
</gene>
<keyword evidence="10" id="KW-0460">Magnesium</keyword>
<evidence type="ECO:0000313" key="19">
    <source>
        <dbReference type="Proteomes" id="UP000464378"/>
    </source>
</evidence>
<comment type="similarity">
    <text evidence="3">Belongs to the isocitrate and isopropylmalate dehydrogenases family. LeuB type 1 subfamily.</text>
</comment>
<dbReference type="KEGG" id="tim:GMBLW1_35020"/>
<proteinExistence type="inferred from homology"/>
<dbReference type="FunCoup" id="A0A6C2YWB8">
    <property type="interactions" value="156"/>
</dbReference>
<evidence type="ECO:0000313" key="18">
    <source>
        <dbReference type="EMBL" id="VIP05691.1"/>
    </source>
</evidence>
<dbReference type="GO" id="GO:0051287">
    <property type="term" value="F:NAD binding"/>
    <property type="evidence" value="ECO:0007669"/>
    <property type="project" value="InterPro"/>
</dbReference>
<keyword evidence="14" id="KW-0100">Branched-chain amino acid biosynthesis</keyword>
<feature type="domain" description="Isopropylmalate dehydrogenase-like" evidence="17">
    <location>
        <begin position="5"/>
        <end position="349"/>
    </location>
</feature>
<evidence type="ECO:0000256" key="9">
    <source>
        <dbReference type="ARBA" id="ARBA00022723"/>
    </source>
</evidence>
<keyword evidence="9" id="KW-0479">Metal-binding</keyword>
<dbReference type="RefSeq" id="WP_162660857.1">
    <property type="nucleotide sequence ID" value="NZ_LR593887.1"/>
</dbReference>
<keyword evidence="12" id="KW-0520">NAD</keyword>
<evidence type="ECO:0000256" key="12">
    <source>
        <dbReference type="ARBA" id="ARBA00023027"/>
    </source>
</evidence>
<keyword evidence="19" id="KW-1185">Reference proteome</keyword>
<dbReference type="EMBL" id="LR593887">
    <property type="protein sequence ID" value="VTS08738.1"/>
    <property type="molecule type" value="Genomic_DNA"/>
</dbReference>